<sequence>MGGGSPTGSRSIRYGNRDSGRMRNDLCAGGFEVPSESTAISLDGPKGAETLASVQCTMDAFNLFQSEALFVEISNELRPAIAMAAAVPFRAPAPPPVLPGLAGLLGGLQGLFPQSGGPPEGEGGSSGEEDEWSEEKHARAKADRPKKKGNSDKNPIPAGGLLGWFAPARNAKWCL</sequence>
<comment type="caution">
    <text evidence="3">The sequence shown here is derived from an EMBL/GenBank/DDBJ whole genome shotgun (WGS) entry which is preliminary data.</text>
</comment>
<keyword evidence="5" id="KW-1185">Reference proteome</keyword>
<dbReference type="Proteomes" id="UP000654075">
    <property type="component" value="Unassembled WGS sequence"/>
</dbReference>
<proteinExistence type="predicted"/>
<dbReference type="EMBL" id="CAJNNV010008535">
    <property type="protein sequence ID" value="CAE8596360.1"/>
    <property type="molecule type" value="Genomic_DNA"/>
</dbReference>
<evidence type="ECO:0000313" key="2">
    <source>
        <dbReference type="EMBL" id="CAE8596360.1"/>
    </source>
</evidence>
<gene>
    <name evidence="2" type="ORF">PGLA1383_LOCUS14825</name>
    <name evidence="3" type="ORF">PGLA2088_LOCUS34743</name>
</gene>
<feature type="region of interest" description="Disordered" evidence="1">
    <location>
        <begin position="1"/>
        <end position="21"/>
    </location>
</feature>
<feature type="region of interest" description="Disordered" evidence="1">
    <location>
        <begin position="109"/>
        <end position="163"/>
    </location>
</feature>
<protein>
    <submittedName>
        <fullName evidence="3">Uncharacterized protein</fullName>
    </submittedName>
</protein>
<dbReference type="AlphaFoldDB" id="A0A813KMD6"/>
<evidence type="ECO:0000313" key="5">
    <source>
        <dbReference type="Proteomes" id="UP000654075"/>
    </source>
</evidence>
<accession>A0A813KMD6</accession>
<dbReference type="EMBL" id="CAJNNW010031544">
    <property type="protein sequence ID" value="CAE8707961.1"/>
    <property type="molecule type" value="Genomic_DNA"/>
</dbReference>
<evidence type="ECO:0000256" key="1">
    <source>
        <dbReference type="SAM" id="MobiDB-lite"/>
    </source>
</evidence>
<evidence type="ECO:0000313" key="4">
    <source>
        <dbReference type="Proteomes" id="UP000626109"/>
    </source>
</evidence>
<feature type="compositionally biased region" description="Basic and acidic residues" evidence="1">
    <location>
        <begin position="134"/>
        <end position="143"/>
    </location>
</feature>
<dbReference type="Proteomes" id="UP000626109">
    <property type="component" value="Unassembled WGS sequence"/>
</dbReference>
<reference evidence="3" key="1">
    <citation type="submission" date="2021-02" db="EMBL/GenBank/DDBJ databases">
        <authorList>
            <person name="Dougan E. K."/>
            <person name="Rhodes N."/>
            <person name="Thang M."/>
            <person name="Chan C."/>
        </authorList>
    </citation>
    <scope>NUCLEOTIDE SEQUENCE</scope>
</reference>
<evidence type="ECO:0000313" key="3">
    <source>
        <dbReference type="EMBL" id="CAE8707961.1"/>
    </source>
</evidence>
<organism evidence="3 4">
    <name type="scientific">Polarella glacialis</name>
    <name type="common">Dinoflagellate</name>
    <dbReference type="NCBI Taxonomy" id="89957"/>
    <lineage>
        <taxon>Eukaryota</taxon>
        <taxon>Sar</taxon>
        <taxon>Alveolata</taxon>
        <taxon>Dinophyceae</taxon>
        <taxon>Suessiales</taxon>
        <taxon>Suessiaceae</taxon>
        <taxon>Polarella</taxon>
    </lineage>
</organism>
<name>A0A813KMD6_POLGL</name>